<dbReference type="Gene3D" id="3.10.580.10">
    <property type="entry name" value="CBS-domain"/>
    <property type="match status" value="1"/>
</dbReference>
<evidence type="ECO:0000256" key="7">
    <source>
        <dbReference type="ARBA" id="ARBA00023122"/>
    </source>
</evidence>
<feature type="transmembrane region" description="Helical" evidence="11">
    <location>
        <begin position="102"/>
        <end position="128"/>
    </location>
</feature>
<evidence type="ECO:0000256" key="8">
    <source>
        <dbReference type="ARBA" id="ARBA00023136"/>
    </source>
</evidence>
<reference evidence="14 15" key="1">
    <citation type="submission" date="2017-02" db="EMBL/GenBank/DDBJ databases">
        <authorList>
            <person name="Peterson S.W."/>
        </authorList>
    </citation>
    <scope>NUCLEOTIDE SEQUENCE [LARGE SCALE GENOMIC DNA]</scope>
    <source>
        <strain evidence="14 15">DSM 15102</strain>
    </source>
</reference>
<keyword evidence="6 10" id="KW-1133">Transmembrane helix</keyword>
<name>A0A1T4MHN8_9FIRM</name>
<dbReference type="PROSITE" id="PS51846">
    <property type="entry name" value="CNNM"/>
    <property type="match status" value="1"/>
</dbReference>
<dbReference type="Proteomes" id="UP000196365">
    <property type="component" value="Unassembled WGS sequence"/>
</dbReference>
<dbReference type="GO" id="GO:0005886">
    <property type="term" value="C:plasma membrane"/>
    <property type="evidence" value="ECO:0007669"/>
    <property type="project" value="UniProtKB-SubCell"/>
</dbReference>
<dbReference type="PANTHER" id="PTHR43099:SF5">
    <property type="entry name" value="HLYC_CORC FAMILY TRANSPORTER"/>
    <property type="match status" value="1"/>
</dbReference>
<dbReference type="CDD" id="cd04590">
    <property type="entry name" value="CBS_pair_CorC_HlyC_assoc"/>
    <property type="match status" value="1"/>
</dbReference>
<dbReference type="PROSITE" id="PS51371">
    <property type="entry name" value="CBS"/>
    <property type="match status" value="1"/>
</dbReference>
<comment type="subcellular location">
    <subcellularLocation>
        <location evidence="1">Cell membrane</location>
        <topology evidence="1">Multi-pass membrane protein</topology>
    </subcellularLocation>
</comment>
<evidence type="ECO:0000256" key="9">
    <source>
        <dbReference type="PROSITE-ProRule" id="PRU00703"/>
    </source>
</evidence>
<evidence type="ECO:0000256" key="1">
    <source>
        <dbReference type="ARBA" id="ARBA00004651"/>
    </source>
</evidence>
<feature type="domain" description="CBS" evidence="12">
    <location>
        <begin position="289"/>
        <end position="348"/>
    </location>
</feature>
<keyword evidence="3" id="KW-1003">Cell membrane</keyword>
<evidence type="ECO:0000256" key="2">
    <source>
        <dbReference type="ARBA" id="ARBA00006337"/>
    </source>
</evidence>
<dbReference type="InterPro" id="IPR000644">
    <property type="entry name" value="CBS_dom"/>
</dbReference>
<dbReference type="SUPFAM" id="SSF56176">
    <property type="entry name" value="FAD-binding/transporter-associated domain-like"/>
    <property type="match status" value="1"/>
</dbReference>
<evidence type="ECO:0000313" key="15">
    <source>
        <dbReference type="Proteomes" id="UP000196365"/>
    </source>
</evidence>
<evidence type="ECO:0000256" key="3">
    <source>
        <dbReference type="ARBA" id="ARBA00022475"/>
    </source>
</evidence>
<evidence type="ECO:0000256" key="11">
    <source>
        <dbReference type="SAM" id="Phobius"/>
    </source>
</evidence>
<keyword evidence="4 10" id="KW-0812">Transmembrane</keyword>
<dbReference type="InterPro" id="IPR016169">
    <property type="entry name" value="FAD-bd_PCMH_sub2"/>
</dbReference>
<accession>A0A1T4MHN8</accession>
<sequence length="455" mass="51760">MSEDSIGWRLMLQFILIAINAVFACAEIAVLSSNENKIDAMSKEGNKRAKRLLTLIEEPSRFLSTIQVGITFAGFLASAFAADHFSSILVDWFLKIGVALNPVALNSIAVIIITIILSFFTLIFGELVPKRIAMKNPDKISLVISGWICWISKIFSPIVWILTQSTNAILHLIGIDPHEELEEVTEEDIRMMVDQGSEKGSINPTEKQMIHNIFEFDNKEAEDVMTHRTDVDLLWLEDSDEEWEKTIYESRHTYYPICHESTDNIVGVLNTKDYFRLKDKSRKNVLEKAVKPAYFVPETVRTDILFYNMKTSRNHFAVVMDEYGGMTGIITMSDLLEQLVGDLDDDDSLPVEPPFIQQIDSNTWKIQGCTPLKLIKEQLGIEFPDNEDYDTFGGFVFGILGTIPKDGSTPELEILGLHIQVLKIKDHRLENAIVQLLPETDEENKKQENKRKEEE</sequence>
<evidence type="ECO:0000259" key="12">
    <source>
        <dbReference type="PROSITE" id="PS51371"/>
    </source>
</evidence>
<dbReference type="InterPro" id="IPR051676">
    <property type="entry name" value="UPF0053_domain"/>
</dbReference>
<feature type="transmembrane region" description="Helical" evidence="11">
    <location>
        <begin position="6"/>
        <end position="31"/>
    </location>
</feature>
<dbReference type="InterPro" id="IPR046342">
    <property type="entry name" value="CBS_dom_sf"/>
</dbReference>
<dbReference type="EMBL" id="FUWV01000007">
    <property type="protein sequence ID" value="SJZ66356.1"/>
    <property type="molecule type" value="Genomic_DNA"/>
</dbReference>
<keyword evidence="15" id="KW-1185">Reference proteome</keyword>
<dbReference type="InterPro" id="IPR044751">
    <property type="entry name" value="Ion_transp-like_CBS"/>
</dbReference>
<evidence type="ECO:0000256" key="6">
    <source>
        <dbReference type="ARBA" id="ARBA00022989"/>
    </source>
</evidence>
<dbReference type="SUPFAM" id="SSF54631">
    <property type="entry name" value="CBS-domain pair"/>
    <property type="match status" value="1"/>
</dbReference>
<evidence type="ECO:0000256" key="5">
    <source>
        <dbReference type="ARBA" id="ARBA00022737"/>
    </source>
</evidence>
<gene>
    <name evidence="14" type="ORF">SAMN02745973_01334</name>
</gene>
<dbReference type="PANTHER" id="PTHR43099">
    <property type="entry name" value="UPF0053 PROTEIN YRKA"/>
    <property type="match status" value="1"/>
</dbReference>
<keyword evidence="5" id="KW-0677">Repeat</keyword>
<keyword evidence="8 10" id="KW-0472">Membrane</keyword>
<organism evidence="14 15">
    <name type="scientific">Garciella nitratireducens DSM 15102</name>
    <dbReference type="NCBI Taxonomy" id="1121911"/>
    <lineage>
        <taxon>Bacteria</taxon>
        <taxon>Bacillati</taxon>
        <taxon>Bacillota</taxon>
        <taxon>Clostridia</taxon>
        <taxon>Eubacteriales</taxon>
        <taxon>Eubacteriaceae</taxon>
        <taxon>Garciella</taxon>
    </lineage>
</organism>
<keyword evidence="7 9" id="KW-0129">CBS domain</keyword>
<comment type="similarity">
    <text evidence="2">Belongs to the UPF0053 family.</text>
</comment>
<dbReference type="Pfam" id="PF00571">
    <property type="entry name" value="CBS"/>
    <property type="match status" value="1"/>
</dbReference>
<dbReference type="Gene3D" id="3.30.465.10">
    <property type="match status" value="1"/>
</dbReference>
<dbReference type="FunFam" id="3.10.580.10:FF:000002">
    <property type="entry name" value="Magnesium/cobalt efflux protein CorC"/>
    <property type="match status" value="1"/>
</dbReference>
<protein>
    <submittedName>
        <fullName evidence="14">Putative hemolysin</fullName>
    </submittedName>
</protein>
<evidence type="ECO:0000256" key="4">
    <source>
        <dbReference type="ARBA" id="ARBA00022692"/>
    </source>
</evidence>
<dbReference type="OrthoDB" id="9798188at2"/>
<evidence type="ECO:0000259" key="13">
    <source>
        <dbReference type="PROSITE" id="PS51846"/>
    </source>
</evidence>
<dbReference type="Pfam" id="PF03471">
    <property type="entry name" value="CorC_HlyC"/>
    <property type="match status" value="1"/>
</dbReference>
<dbReference type="GO" id="GO:0050660">
    <property type="term" value="F:flavin adenine dinucleotide binding"/>
    <property type="evidence" value="ECO:0007669"/>
    <property type="project" value="InterPro"/>
</dbReference>
<feature type="transmembrane region" description="Helical" evidence="11">
    <location>
        <begin position="140"/>
        <end position="162"/>
    </location>
</feature>
<dbReference type="InterPro" id="IPR002550">
    <property type="entry name" value="CNNM"/>
</dbReference>
<dbReference type="SMART" id="SM01091">
    <property type="entry name" value="CorC_HlyC"/>
    <property type="match status" value="1"/>
</dbReference>
<dbReference type="InterPro" id="IPR036318">
    <property type="entry name" value="FAD-bd_PCMH-like_sf"/>
</dbReference>
<dbReference type="Pfam" id="PF01595">
    <property type="entry name" value="CNNM"/>
    <property type="match status" value="1"/>
</dbReference>
<dbReference type="InterPro" id="IPR005170">
    <property type="entry name" value="Transptr-assoc_dom"/>
</dbReference>
<feature type="transmembrane region" description="Helical" evidence="11">
    <location>
        <begin position="62"/>
        <end position="82"/>
    </location>
</feature>
<proteinExistence type="inferred from homology"/>
<evidence type="ECO:0000256" key="10">
    <source>
        <dbReference type="PROSITE-ProRule" id="PRU01193"/>
    </source>
</evidence>
<evidence type="ECO:0000313" key="14">
    <source>
        <dbReference type="EMBL" id="SJZ66356.1"/>
    </source>
</evidence>
<feature type="domain" description="CNNM transmembrane" evidence="13">
    <location>
        <begin position="2"/>
        <end position="207"/>
    </location>
</feature>
<dbReference type="RefSeq" id="WP_087678764.1">
    <property type="nucleotide sequence ID" value="NZ_FUWV01000007.1"/>
</dbReference>
<dbReference type="AlphaFoldDB" id="A0A1T4MHN8"/>